<feature type="region of interest" description="Disordered" evidence="1">
    <location>
        <begin position="261"/>
        <end position="349"/>
    </location>
</feature>
<keyword evidence="5" id="KW-1185">Reference proteome</keyword>
<name>A0ABN0ZJH7_9ACTN</name>
<keyword evidence="2" id="KW-0732">Signal</keyword>
<feature type="region of interest" description="Disordered" evidence="1">
    <location>
        <begin position="568"/>
        <end position="598"/>
    </location>
</feature>
<evidence type="ECO:0000256" key="1">
    <source>
        <dbReference type="SAM" id="MobiDB-lite"/>
    </source>
</evidence>
<dbReference type="CDD" id="cd13399">
    <property type="entry name" value="Slt35-like"/>
    <property type="match status" value="1"/>
</dbReference>
<dbReference type="RefSeq" id="WP_344086222.1">
    <property type="nucleotide sequence ID" value="NZ_BAAAHB010000006.1"/>
</dbReference>
<evidence type="ECO:0000313" key="4">
    <source>
        <dbReference type="EMBL" id="GAA0449392.1"/>
    </source>
</evidence>
<dbReference type="EMBL" id="BAAAHB010000006">
    <property type="protein sequence ID" value="GAA0449392.1"/>
    <property type="molecule type" value="Genomic_DNA"/>
</dbReference>
<dbReference type="Gene3D" id="1.10.530.10">
    <property type="match status" value="1"/>
</dbReference>
<feature type="signal peptide" evidence="2">
    <location>
        <begin position="1"/>
        <end position="27"/>
    </location>
</feature>
<dbReference type="SUPFAM" id="SSF53955">
    <property type="entry name" value="Lysozyme-like"/>
    <property type="match status" value="1"/>
</dbReference>
<dbReference type="PANTHER" id="PTHR30163:SF8">
    <property type="entry name" value="LYTIC MUREIN TRANSGLYCOSYLASE"/>
    <property type="match status" value="1"/>
</dbReference>
<dbReference type="InterPro" id="IPR043426">
    <property type="entry name" value="MltB-like"/>
</dbReference>
<dbReference type="InterPro" id="IPR023346">
    <property type="entry name" value="Lysozyme-like_dom_sf"/>
</dbReference>
<feature type="compositionally biased region" description="Low complexity" evidence="1">
    <location>
        <begin position="279"/>
        <end position="288"/>
    </location>
</feature>
<organism evidence="4 5">
    <name type="scientific">Streptomyces stramineus</name>
    <dbReference type="NCBI Taxonomy" id="173861"/>
    <lineage>
        <taxon>Bacteria</taxon>
        <taxon>Bacillati</taxon>
        <taxon>Actinomycetota</taxon>
        <taxon>Actinomycetes</taxon>
        <taxon>Kitasatosporales</taxon>
        <taxon>Streptomycetaceae</taxon>
        <taxon>Streptomyces</taxon>
    </lineage>
</organism>
<sequence length="598" mass="61523">MKILRTRAASVSRQGLCTALLVASLTAAVGVSPPHNTADADDTAPGPDNPQGLPHGTPNLTLPDLKPRSPGGLPGKPGEGAGGTDSASGIPATALAAYQKAAQTTQAELPGCHIPWQLIAGIGKVESHHGTMEGRHLNADGLADQKILGPRLTGGEFAVIKDTDGGRWDDDTEYDRAVGPTQFIPSTWESFGADGNGDGIKDPNNIFDASLGTARYLCANNRDLNNPRDLDKAVLAYNPSRAYVNAVLAWMRTYQSGNVTELPDAPGGSGITPGGSAPGGTSPSPGRTPHTKPTPPAKTVPPAKPTPPSTSKPVPPAKPTPPAEPKPPHKPGGDEGSKPTPAPATRLERMGDRAIEAVTVDVFEKRASVRAWDSAGKHTAGTRVRFEIVGVEGTESHFIGRDKKPVVTTGKDGIATAPQLLAGTRAEQFVVRATIVGGTGEGASADFDATVKVGTVDKLVRVGSEKPLQTGAGTAFTDKVELKASGNGKSVSGTTVTATVTSPDGKTDVKAGPYFKGKDGKPVRTLDLGTTDKEGNVTLPTLYADEHTGGYALRIVTANGTTLLLQLNVTGPQPETTKPADKPTGTPAGVKPKSTPAT</sequence>
<feature type="compositionally biased region" description="Pro residues" evidence="1">
    <location>
        <begin position="292"/>
        <end position="325"/>
    </location>
</feature>
<protein>
    <recommendedName>
        <fullName evidence="3">Transglycosylase SLT domain-containing protein</fullName>
    </recommendedName>
</protein>
<accession>A0ABN0ZJH7</accession>
<reference evidence="4 5" key="1">
    <citation type="journal article" date="2019" name="Int. J. Syst. Evol. Microbiol.">
        <title>The Global Catalogue of Microorganisms (GCM) 10K type strain sequencing project: providing services to taxonomists for standard genome sequencing and annotation.</title>
        <authorList>
            <consortium name="The Broad Institute Genomics Platform"/>
            <consortium name="The Broad Institute Genome Sequencing Center for Infectious Disease"/>
            <person name="Wu L."/>
            <person name="Ma J."/>
        </authorList>
    </citation>
    <scope>NUCLEOTIDE SEQUENCE [LARGE SCALE GENOMIC DNA]</scope>
    <source>
        <strain evidence="4 5">JCM 10649</strain>
    </source>
</reference>
<evidence type="ECO:0000313" key="5">
    <source>
        <dbReference type="Proteomes" id="UP001499895"/>
    </source>
</evidence>
<dbReference type="PANTHER" id="PTHR30163">
    <property type="entry name" value="MEMBRANE-BOUND LYTIC MUREIN TRANSGLYCOSYLASE B"/>
    <property type="match status" value="1"/>
</dbReference>
<feature type="compositionally biased region" description="Gly residues" evidence="1">
    <location>
        <begin position="267"/>
        <end position="278"/>
    </location>
</feature>
<feature type="compositionally biased region" description="Gly residues" evidence="1">
    <location>
        <begin position="72"/>
        <end position="83"/>
    </location>
</feature>
<feature type="chain" id="PRO_5046844385" description="Transglycosylase SLT domain-containing protein" evidence="2">
    <location>
        <begin position="28"/>
        <end position="598"/>
    </location>
</feature>
<dbReference type="Pfam" id="PF13406">
    <property type="entry name" value="SLT_2"/>
    <property type="match status" value="1"/>
</dbReference>
<gene>
    <name evidence="4" type="ORF">GCM10009544_10280</name>
</gene>
<feature type="region of interest" description="Disordered" evidence="1">
    <location>
        <begin position="33"/>
        <end position="88"/>
    </location>
</feature>
<dbReference type="InterPro" id="IPR031304">
    <property type="entry name" value="SLT_2"/>
</dbReference>
<evidence type="ECO:0000256" key="2">
    <source>
        <dbReference type="SAM" id="SignalP"/>
    </source>
</evidence>
<proteinExistence type="predicted"/>
<dbReference type="Proteomes" id="UP001499895">
    <property type="component" value="Unassembled WGS sequence"/>
</dbReference>
<evidence type="ECO:0000259" key="3">
    <source>
        <dbReference type="Pfam" id="PF13406"/>
    </source>
</evidence>
<comment type="caution">
    <text evidence="4">The sequence shown here is derived from an EMBL/GenBank/DDBJ whole genome shotgun (WGS) entry which is preliminary data.</text>
</comment>
<feature type="domain" description="Transglycosylase SLT" evidence="3">
    <location>
        <begin position="113"/>
        <end position="219"/>
    </location>
</feature>